<feature type="transmembrane region" description="Helical" evidence="1">
    <location>
        <begin position="131"/>
        <end position="153"/>
    </location>
</feature>
<feature type="transmembrane region" description="Helical" evidence="1">
    <location>
        <begin position="209"/>
        <end position="228"/>
    </location>
</feature>
<name>A0AA39Q7U4_9AGAR</name>
<dbReference type="AlphaFoldDB" id="A0AA39Q7U4"/>
<dbReference type="PANTHER" id="PTHR39470">
    <property type="entry name" value="CHROMOSOME 10, WHOLE GENOME SHOTGUN SEQUENCE"/>
    <property type="match status" value="1"/>
</dbReference>
<comment type="caution">
    <text evidence="2">The sequence shown here is derived from an EMBL/GenBank/DDBJ whole genome shotgun (WGS) entry which is preliminary data.</text>
</comment>
<dbReference type="PANTHER" id="PTHR39470:SF1">
    <property type="entry name" value="CHORISMATE SYNTHASE PROTEIN"/>
    <property type="match status" value="1"/>
</dbReference>
<evidence type="ECO:0000256" key="1">
    <source>
        <dbReference type="SAM" id="Phobius"/>
    </source>
</evidence>
<gene>
    <name evidence="2" type="ORF">EDD18DRAFT_1286093</name>
</gene>
<dbReference type="Proteomes" id="UP001175228">
    <property type="component" value="Unassembled WGS sequence"/>
</dbReference>
<proteinExistence type="predicted"/>
<accession>A0AA39Q7U4</accession>
<evidence type="ECO:0000313" key="3">
    <source>
        <dbReference type="Proteomes" id="UP001175228"/>
    </source>
</evidence>
<reference evidence="2" key="1">
    <citation type="submission" date="2023-06" db="EMBL/GenBank/DDBJ databases">
        <authorList>
            <consortium name="Lawrence Berkeley National Laboratory"/>
            <person name="Ahrendt S."/>
            <person name="Sahu N."/>
            <person name="Indic B."/>
            <person name="Wong-Bajracharya J."/>
            <person name="Merenyi Z."/>
            <person name="Ke H.-M."/>
            <person name="Monk M."/>
            <person name="Kocsube S."/>
            <person name="Drula E."/>
            <person name="Lipzen A."/>
            <person name="Balint B."/>
            <person name="Henrissat B."/>
            <person name="Andreopoulos B."/>
            <person name="Martin F.M."/>
            <person name="Harder C.B."/>
            <person name="Rigling D."/>
            <person name="Ford K.L."/>
            <person name="Foster G.D."/>
            <person name="Pangilinan J."/>
            <person name="Papanicolaou A."/>
            <person name="Barry K."/>
            <person name="LaButti K."/>
            <person name="Viragh M."/>
            <person name="Koriabine M."/>
            <person name="Yan M."/>
            <person name="Riley R."/>
            <person name="Champramary S."/>
            <person name="Plett K.L."/>
            <person name="Tsai I.J."/>
            <person name="Slot J."/>
            <person name="Sipos G."/>
            <person name="Plett J."/>
            <person name="Nagy L.G."/>
            <person name="Grigoriev I.V."/>
        </authorList>
    </citation>
    <scope>NUCLEOTIDE SEQUENCE</scope>
    <source>
        <strain evidence="2">HWK02</strain>
    </source>
</reference>
<keyword evidence="1" id="KW-0472">Membrane</keyword>
<feature type="transmembrane region" description="Helical" evidence="1">
    <location>
        <begin position="6"/>
        <end position="26"/>
    </location>
</feature>
<sequence>MVQAGASHLLFFATLLAILLPSLHFLRLTWSTTSRLRRGISCFLLLHSIFLAYSLIVLPPPNIFTALNVPLSMPADSIRSLLLKNSDEPELPRVIEQLLRRMGSFETRTLYVRFGHDVVATCDFCHSYGDFAFFALSTSILSYIREIAIVGLVTIRGTCREQHRTLGIGTLICVAVMEGYFKTTRVIQISNETDARVFMANELQWHDNLLLLRGIVFLLLPLIIHLVLKPSPLSHSTQTRAATTLQSLISKLHLLKYTRGAIARTPSLQAASQEWWSREHDEGEWVRNDKATQDMAGKLGLGFNEAEEGKEEGKLRTSAKAAVKGLMGGFVPSDYWATSTNRVS</sequence>
<dbReference type="EMBL" id="JAUEPU010000015">
    <property type="protein sequence ID" value="KAK0496508.1"/>
    <property type="molecule type" value="Genomic_DNA"/>
</dbReference>
<keyword evidence="1" id="KW-1133">Transmembrane helix</keyword>
<feature type="transmembrane region" description="Helical" evidence="1">
    <location>
        <begin position="38"/>
        <end position="58"/>
    </location>
</feature>
<keyword evidence="3" id="KW-1185">Reference proteome</keyword>
<organism evidence="2 3">
    <name type="scientific">Armillaria luteobubalina</name>
    <dbReference type="NCBI Taxonomy" id="153913"/>
    <lineage>
        <taxon>Eukaryota</taxon>
        <taxon>Fungi</taxon>
        <taxon>Dikarya</taxon>
        <taxon>Basidiomycota</taxon>
        <taxon>Agaricomycotina</taxon>
        <taxon>Agaricomycetes</taxon>
        <taxon>Agaricomycetidae</taxon>
        <taxon>Agaricales</taxon>
        <taxon>Marasmiineae</taxon>
        <taxon>Physalacriaceae</taxon>
        <taxon>Armillaria</taxon>
    </lineage>
</organism>
<evidence type="ECO:0000313" key="2">
    <source>
        <dbReference type="EMBL" id="KAK0496508.1"/>
    </source>
</evidence>
<protein>
    <submittedName>
        <fullName evidence="2">Uncharacterized protein</fullName>
    </submittedName>
</protein>
<keyword evidence="1" id="KW-0812">Transmembrane</keyword>